<dbReference type="RefSeq" id="XP_013390922.1">
    <property type="nucleotide sequence ID" value="XM_013535468.1"/>
</dbReference>
<gene>
    <name evidence="3" type="primary">LOC106159249</name>
</gene>
<evidence type="ECO:0000313" key="3">
    <source>
        <dbReference type="RefSeq" id="XP_013390922.1"/>
    </source>
</evidence>
<dbReference type="InParanoid" id="A0A1S3HY15"/>
<evidence type="ECO:0000256" key="1">
    <source>
        <dbReference type="SAM" id="Phobius"/>
    </source>
</evidence>
<keyword evidence="1" id="KW-0472">Membrane</keyword>
<keyword evidence="2" id="KW-1185">Reference proteome</keyword>
<keyword evidence="1" id="KW-0812">Transmembrane</keyword>
<keyword evidence="1" id="KW-1133">Transmembrane helix</keyword>
<proteinExistence type="predicted"/>
<dbReference type="GeneID" id="106159249"/>
<feature type="transmembrane region" description="Helical" evidence="1">
    <location>
        <begin position="20"/>
        <end position="45"/>
    </location>
</feature>
<organism evidence="2 3">
    <name type="scientific">Lingula anatina</name>
    <name type="common">Brachiopod</name>
    <name type="synonym">Lingula unguis</name>
    <dbReference type="NCBI Taxonomy" id="7574"/>
    <lineage>
        <taxon>Eukaryota</taxon>
        <taxon>Metazoa</taxon>
        <taxon>Spiralia</taxon>
        <taxon>Lophotrochozoa</taxon>
        <taxon>Brachiopoda</taxon>
        <taxon>Linguliformea</taxon>
        <taxon>Lingulata</taxon>
        <taxon>Lingulida</taxon>
        <taxon>Linguloidea</taxon>
        <taxon>Lingulidae</taxon>
        <taxon>Lingula</taxon>
    </lineage>
</organism>
<protein>
    <submittedName>
        <fullName evidence="3">Uncharacterized protein LOC106159249</fullName>
    </submittedName>
</protein>
<name>A0A1S3HY15_LINAN</name>
<dbReference type="AlphaFoldDB" id="A0A1S3HY15"/>
<evidence type="ECO:0000313" key="2">
    <source>
        <dbReference type="Proteomes" id="UP000085678"/>
    </source>
</evidence>
<dbReference type="KEGG" id="lak:106159249"/>
<dbReference type="Proteomes" id="UP000085678">
    <property type="component" value="Unplaced"/>
</dbReference>
<sequence length="170" mass="19020">MKEWCLYVLLCAAPYSTKGAAWRTFSIIVTLLATCLLCMNGYLVFRNRSLSRKLKSQTSEHHHITKNATANGSNGRTVFDRIPRPPAVDPSPDFSGGYVVYDYAVPTTGYNNLRRDNRDKRLAEPYTELAGNILPVTAADGSVAYNYITLNDDTQVQFSKLSAHDECIIY</sequence>
<reference evidence="3" key="1">
    <citation type="submission" date="2025-08" db="UniProtKB">
        <authorList>
            <consortium name="RefSeq"/>
        </authorList>
    </citation>
    <scope>IDENTIFICATION</scope>
    <source>
        <tissue evidence="3">Gonads</tissue>
    </source>
</reference>
<accession>A0A1S3HY15</accession>